<feature type="domain" description="GH16" evidence="3">
    <location>
        <begin position="95"/>
        <end position="438"/>
    </location>
</feature>
<organism evidence="4 5">
    <name type="scientific">Clydaea vesicula</name>
    <dbReference type="NCBI Taxonomy" id="447962"/>
    <lineage>
        <taxon>Eukaryota</taxon>
        <taxon>Fungi</taxon>
        <taxon>Fungi incertae sedis</taxon>
        <taxon>Chytridiomycota</taxon>
        <taxon>Chytridiomycota incertae sedis</taxon>
        <taxon>Chytridiomycetes</taxon>
        <taxon>Lobulomycetales</taxon>
        <taxon>Lobulomycetaceae</taxon>
        <taxon>Clydaea</taxon>
    </lineage>
</organism>
<dbReference type="Pfam" id="PF00722">
    <property type="entry name" value="Glyco_hydro_16"/>
    <property type="match status" value="1"/>
</dbReference>
<proteinExistence type="inferred from homology"/>
<dbReference type="SUPFAM" id="SSF49899">
    <property type="entry name" value="Concanavalin A-like lectins/glucanases"/>
    <property type="match status" value="1"/>
</dbReference>
<protein>
    <recommendedName>
        <fullName evidence="3">GH16 domain-containing protein</fullName>
    </recommendedName>
</protein>
<dbReference type="Proteomes" id="UP001211065">
    <property type="component" value="Unassembled WGS sequence"/>
</dbReference>
<gene>
    <name evidence="4" type="ORF">HK099_007246</name>
</gene>
<keyword evidence="2" id="KW-0732">Signal</keyword>
<dbReference type="PANTHER" id="PTHR10963:SF55">
    <property type="entry name" value="GLYCOSIDE HYDROLASE FAMILY 16 PROTEIN"/>
    <property type="match status" value="1"/>
</dbReference>
<dbReference type="PANTHER" id="PTHR10963">
    <property type="entry name" value="GLYCOSYL HYDROLASE-RELATED"/>
    <property type="match status" value="1"/>
</dbReference>
<reference evidence="4" key="1">
    <citation type="submission" date="2020-05" db="EMBL/GenBank/DDBJ databases">
        <title>Phylogenomic resolution of chytrid fungi.</title>
        <authorList>
            <person name="Stajich J.E."/>
            <person name="Amses K."/>
            <person name="Simmons R."/>
            <person name="Seto K."/>
            <person name="Myers J."/>
            <person name="Bonds A."/>
            <person name="Quandt C.A."/>
            <person name="Barry K."/>
            <person name="Liu P."/>
            <person name="Grigoriev I."/>
            <person name="Longcore J.E."/>
            <person name="James T.Y."/>
        </authorList>
    </citation>
    <scope>NUCLEOTIDE SEQUENCE</scope>
    <source>
        <strain evidence="4">JEL0476</strain>
    </source>
</reference>
<dbReference type="InterPro" id="IPR000757">
    <property type="entry name" value="Beta-glucanase-like"/>
</dbReference>
<evidence type="ECO:0000256" key="1">
    <source>
        <dbReference type="ARBA" id="ARBA00006865"/>
    </source>
</evidence>
<evidence type="ECO:0000256" key="2">
    <source>
        <dbReference type="SAM" id="SignalP"/>
    </source>
</evidence>
<dbReference type="SUPFAM" id="SSF53474">
    <property type="entry name" value="alpha/beta-Hydrolases"/>
    <property type="match status" value="1"/>
</dbReference>
<name>A0AAD5XXY6_9FUNG</name>
<dbReference type="Gene3D" id="2.60.120.200">
    <property type="match status" value="1"/>
</dbReference>
<feature type="chain" id="PRO_5042126149" description="GH16 domain-containing protein" evidence="2">
    <location>
        <begin position="22"/>
        <end position="1424"/>
    </location>
</feature>
<dbReference type="GO" id="GO:0005975">
    <property type="term" value="P:carbohydrate metabolic process"/>
    <property type="evidence" value="ECO:0007669"/>
    <property type="project" value="InterPro"/>
</dbReference>
<dbReference type="InterPro" id="IPR050546">
    <property type="entry name" value="Glycosyl_Hydrlase_16"/>
</dbReference>
<dbReference type="InterPro" id="IPR013320">
    <property type="entry name" value="ConA-like_dom_sf"/>
</dbReference>
<evidence type="ECO:0000259" key="3">
    <source>
        <dbReference type="PROSITE" id="PS51762"/>
    </source>
</evidence>
<sequence length="1424" mass="159977">MLNKNINKLIALFTLVPYIYSIPQKQNCSPPLESCGNACYDPTGYNCFSSGTLCERKLKLCGATSCYDPNVYHCEEENLVLGPEIITASNTSNFPTSTVTSTPSAVPARNCDSTNGSRKFCPIFTDNFDKLNLKTWKHDITLGGGGNWEFQHYTNNRTNSYVRDNTLFIKPTLTMENIGSKLMLEGPDAFSVWGGYGASECTSNDFYGCQRTAGNGQIINPIQSAALRTIDSLTLSFGKIEVKAKLPKGDWIWPAIWLLPKYNQYGQWPASGEIDIMESRGNAPSYPAGGYNSIGSTLHWGTAWDQNKYKLTHSNYTLPNGKTFADDFHTFGLEWTPEYIKTYIDDPSNVVLNVPLSDFNAFKKGGFSNVNNPWINTCPQAPFDYQNEFYLILNVAVGGAQAPNGGYFPDGMGGKPWSSKSGTAAKDFWEGKNQWMPTWDFIGENSAMKVQSVNNLTPSIFPKTWEVLGPFLVGSREIGYDPLSSYGGFENLIYSNESVYFSELVKNGFIKWKKINSNANSSSVGPFHYENVDWDFNRMSLGWSANQHYTYFRSNFEIVHSGVYLLSFTNVISIKVDDEVLLGNMYSYQHAASNPIWLEEGIHNIYLCLNWDIRIFGNGIPAIQFKGSIKNVDVPLENRGVIFFPSDTIVPDIINDKLVTNRFSVTIMNANVTLHNFLQSSPKKNGGSFLVQKENEVFDAISVEKLNRNWDGWIQVSHIVCVSDNGERLKGRISTLFSIKLAPGQIYPVPFELLLDDALNESFSWRSVIFEVTLIDIQSNEEFTVQLKPENVPEEGEVEIGVEKKMFEVGFQLRNATWGDIYKVTFDGYDGAIQYVMVRPPANPCSNLEDSSHNKCPVIIALHGAGVEASSEFWTNALKQRSDCWILFPTGRTAWGFDWHGPSYKQIESSLEILAQDLPGVPINFKKIYEMDITKLIYTGHSNGGQGAWWLTSHFPENAVLSVPASGYIKMQMYVPYFLRAGDSYADPILRGILENSIAENDIDLHAENMEGIPILARTGSEDDNVPPIHSRRLIRMMQEISFDKFKANLSEILLQGHWFEGVLNDELIDSIITSSISDKSPILSKKNIEKFSLTALNPAVCGPKNGIRILQLQVPFRLGKIAVSIVENKMFIKTTNIRRFQFLAEPLWKYKRRNLLSRPPPGIWRSEIAEWHVDNTYFNSTPKIGPSYLNSDLQADTWTVSKDFLWISEERHFSTYGPASNVLSNPFVIVIPSNLTSNNSWKKNMYYKMAQLLALSWYVHARGGTQILLDSQIHDGDAARYNMIVLGGPLDNLWTRRREKENKAGNMVNFLENGRGFQIGKRNYTGPGVGIIFNAPNPTRTRLAIFLDGTDENGLAKAVWNVPFRAGMMVPDYLVFGEEYGDPSTGWTAPGKKKIATKGSGGILAAGYWSNHWEYDDRCGYLK</sequence>
<accession>A0AAD5XXY6</accession>
<dbReference type="EMBL" id="JADGJW010000069">
    <property type="protein sequence ID" value="KAJ3225163.1"/>
    <property type="molecule type" value="Genomic_DNA"/>
</dbReference>
<dbReference type="PROSITE" id="PS51762">
    <property type="entry name" value="GH16_2"/>
    <property type="match status" value="1"/>
</dbReference>
<dbReference type="InterPro" id="IPR029058">
    <property type="entry name" value="AB_hydrolase_fold"/>
</dbReference>
<dbReference type="CDD" id="cd08024">
    <property type="entry name" value="GH16_CCF"/>
    <property type="match status" value="1"/>
</dbReference>
<evidence type="ECO:0000313" key="5">
    <source>
        <dbReference type="Proteomes" id="UP001211065"/>
    </source>
</evidence>
<evidence type="ECO:0000313" key="4">
    <source>
        <dbReference type="EMBL" id="KAJ3225163.1"/>
    </source>
</evidence>
<dbReference type="Gene3D" id="3.40.50.1820">
    <property type="entry name" value="alpha/beta hydrolase"/>
    <property type="match status" value="1"/>
</dbReference>
<dbReference type="GO" id="GO:0004553">
    <property type="term" value="F:hydrolase activity, hydrolyzing O-glycosyl compounds"/>
    <property type="evidence" value="ECO:0007669"/>
    <property type="project" value="InterPro"/>
</dbReference>
<comment type="similarity">
    <text evidence="1">Belongs to the glycosyl hydrolase 16 family.</text>
</comment>
<comment type="caution">
    <text evidence="4">The sequence shown here is derived from an EMBL/GenBank/DDBJ whole genome shotgun (WGS) entry which is preliminary data.</text>
</comment>
<keyword evidence="5" id="KW-1185">Reference proteome</keyword>
<feature type="signal peptide" evidence="2">
    <location>
        <begin position="1"/>
        <end position="21"/>
    </location>
</feature>